<gene>
    <name evidence="2" type="ORF">EVG20_g5770</name>
</gene>
<dbReference type="GO" id="GO:0071949">
    <property type="term" value="F:FAD binding"/>
    <property type="evidence" value="ECO:0007669"/>
    <property type="project" value="InterPro"/>
</dbReference>
<evidence type="ECO:0000259" key="1">
    <source>
        <dbReference type="Pfam" id="PF22924"/>
    </source>
</evidence>
<evidence type="ECO:0000313" key="3">
    <source>
        <dbReference type="Proteomes" id="UP000298327"/>
    </source>
</evidence>
<dbReference type="InterPro" id="IPR012258">
    <property type="entry name" value="Acyl-CoA_oxidase"/>
</dbReference>
<evidence type="ECO:0000313" key="2">
    <source>
        <dbReference type="EMBL" id="TFY64942.1"/>
    </source>
</evidence>
<keyword evidence="3" id="KW-1185">Reference proteome</keyword>
<organism evidence="2 3">
    <name type="scientific">Dentipellis fragilis</name>
    <dbReference type="NCBI Taxonomy" id="205917"/>
    <lineage>
        <taxon>Eukaryota</taxon>
        <taxon>Fungi</taxon>
        <taxon>Dikarya</taxon>
        <taxon>Basidiomycota</taxon>
        <taxon>Agaricomycotina</taxon>
        <taxon>Agaricomycetes</taxon>
        <taxon>Russulales</taxon>
        <taxon>Hericiaceae</taxon>
        <taxon>Dentipellis</taxon>
    </lineage>
</organism>
<dbReference type="GO" id="GO:0003997">
    <property type="term" value="F:acyl-CoA oxidase activity"/>
    <property type="evidence" value="ECO:0007669"/>
    <property type="project" value="InterPro"/>
</dbReference>
<dbReference type="GO" id="GO:0005504">
    <property type="term" value="F:fatty acid binding"/>
    <property type="evidence" value="ECO:0007669"/>
    <property type="project" value="TreeGrafter"/>
</dbReference>
<sequence>MSGQVSSPLRPSHHLVKSWTNSPPLSYRESTLRSVQRAETSSVHTVSVAFTVEDVAKLSPTFWDFHSDPIAPLDGAAATLAAIQVNLVAGTLSCYAEDNPSLLSLIGKLLVYEIMGQFCLTEVGHGLDAINLETTATLLPDATFELHTPHMGAAKYMPPTNPCGIPCIAVVFARLIVAGANHGIRPFLVPLNDGHTMHRGITAQVLPAREGSTPLNHCITSFDRVRLPADALLGSIEEDTSRFTFLNSIWRVAVGTLSLTGLTLPCLALSSFIVALYSQRRTVAGPGGTRMPIISFRTQHGPILTALAQSFVLKEMWNKCTAIFAKADLDPRVLHALATIFKVTTTQHVQAANLALSERCGAQGLFAYNQISNQYANVRGNSIAEGDSLVISIRLASELLLERYELPASTHPSSLLARHEQDILDEHKALLRQCGHHRSDEFNRLFLPNCQKIVSAIGHRMAYDAAVDAGLDLSIVDVYLASAVALDSAWYSEKAGFSRASQALAEDKALSAALPHLEEWLAQLGIDAYIKAPITSDSRWNSFVGQLEAHTHKPTYAELPLSRL</sequence>
<dbReference type="SUPFAM" id="SSF56645">
    <property type="entry name" value="Acyl-CoA dehydrogenase NM domain-like"/>
    <property type="match status" value="1"/>
</dbReference>
<dbReference type="Gene3D" id="2.40.110.10">
    <property type="entry name" value="Butyryl-CoA Dehydrogenase, subunit A, domain 2"/>
    <property type="match status" value="1"/>
</dbReference>
<dbReference type="AlphaFoldDB" id="A0A4Y9YRZ1"/>
<dbReference type="SUPFAM" id="SSF47203">
    <property type="entry name" value="Acyl-CoA dehydrogenase C-terminal domain-like"/>
    <property type="match status" value="1"/>
</dbReference>
<accession>A0A4Y9YRZ1</accession>
<dbReference type="GO" id="GO:0055088">
    <property type="term" value="P:lipid homeostasis"/>
    <property type="evidence" value="ECO:0007669"/>
    <property type="project" value="TreeGrafter"/>
</dbReference>
<dbReference type="Gene3D" id="1.20.140.10">
    <property type="entry name" value="Butyryl-CoA Dehydrogenase, subunit A, domain 3"/>
    <property type="match status" value="1"/>
</dbReference>
<proteinExistence type="predicted"/>
<dbReference type="GO" id="GO:0005777">
    <property type="term" value="C:peroxisome"/>
    <property type="evidence" value="ECO:0007669"/>
    <property type="project" value="InterPro"/>
</dbReference>
<reference evidence="2 3" key="1">
    <citation type="submission" date="2019-02" db="EMBL/GenBank/DDBJ databases">
        <title>Genome sequencing of the rare red list fungi Dentipellis fragilis.</title>
        <authorList>
            <person name="Buettner E."/>
            <person name="Kellner H."/>
        </authorList>
    </citation>
    <scope>NUCLEOTIDE SEQUENCE [LARGE SCALE GENOMIC DNA]</scope>
    <source>
        <strain evidence="2 3">DSM 105465</strain>
    </source>
</reference>
<dbReference type="OrthoDB" id="538336at2759"/>
<dbReference type="GO" id="GO:0033540">
    <property type="term" value="P:fatty acid beta-oxidation using acyl-CoA oxidase"/>
    <property type="evidence" value="ECO:0007669"/>
    <property type="project" value="TreeGrafter"/>
</dbReference>
<protein>
    <recommendedName>
        <fullName evidence="1">Acyl-CoA oxidase C-alpha1 domain-containing protein</fullName>
    </recommendedName>
</protein>
<dbReference type="InterPro" id="IPR009100">
    <property type="entry name" value="AcylCoA_DH/oxidase_NM_dom_sf"/>
</dbReference>
<dbReference type="STRING" id="205917.A0A4Y9YRZ1"/>
<dbReference type="InterPro" id="IPR055060">
    <property type="entry name" value="ACOX_C_alpha1"/>
</dbReference>
<dbReference type="PANTHER" id="PTHR10909">
    <property type="entry name" value="ELECTRON TRANSPORT OXIDOREDUCTASE"/>
    <property type="match status" value="1"/>
</dbReference>
<comment type="caution">
    <text evidence="2">The sequence shown here is derived from an EMBL/GenBank/DDBJ whole genome shotgun (WGS) entry which is preliminary data.</text>
</comment>
<name>A0A4Y9YRZ1_9AGAM</name>
<dbReference type="InterPro" id="IPR036250">
    <property type="entry name" value="AcylCo_DH-like_C"/>
</dbReference>
<dbReference type="EMBL" id="SEOQ01000355">
    <property type="protein sequence ID" value="TFY64942.1"/>
    <property type="molecule type" value="Genomic_DNA"/>
</dbReference>
<dbReference type="Proteomes" id="UP000298327">
    <property type="component" value="Unassembled WGS sequence"/>
</dbReference>
<dbReference type="Pfam" id="PF22924">
    <property type="entry name" value="ACOX_C_alpha1"/>
    <property type="match status" value="1"/>
</dbReference>
<feature type="domain" description="Acyl-CoA oxidase C-alpha1" evidence="1">
    <location>
        <begin position="276"/>
        <end position="399"/>
    </location>
</feature>
<dbReference type="InterPro" id="IPR046373">
    <property type="entry name" value="Acyl-CoA_Oxase/DH_mid-dom_sf"/>
</dbReference>
<dbReference type="PANTHER" id="PTHR10909:SF382">
    <property type="entry name" value="ACYL-COENZYME A OXIDASE"/>
    <property type="match status" value="1"/>
</dbReference>